<dbReference type="PANTHER" id="PTHR30026:SF20">
    <property type="entry name" value="OUTER MEMBRANE PROTEIN TOLC"/>
    <property type="match status" value="1"/>
</dbReference>
<dbReference type="AlphaFoldDB" id="A0A9E2W909"/>
<dbReference type="GO" id="GO:1990281">
    <property type="term" value="C:efflux pump complex"/>
    <property type="evidence" value="ECO:0007669"/>
    <property type="project" value="TreeGrafter"/>
</dbReference>
<dbReference type="InterPro" id="IPR003423">
    <property type="entry name" value="OMP_efflux"/>
</dbReference>
<keyword evidence="6" id="KW-0472">Membrane</keyword>
<dbReference type="PANTHER" id="PTHR30026">
    <property type="entry name" value="OUTER MEMBRANE PROTEIN TOLC"/>
    <property type="match status" value="1"/>
</dbReference>
<evidence type="ECO:0000313" key="9">
    <source>
        <dbReference type="Proteomes" id="UP000812270"/>
    </source>
</evidence>
<evidence type="ECO:0000256" key="1">
    <source>
        <dbReference type="ARBA" id="ARBA00004442"/>
    </source>
</evidence>
<keyword evidence="3" id="KW-0813">Transport</keyword>
<name>A0A9E2W909_9BACT</name>
<dbReference type="Pfam" id="PF02321">
    <property type="entry name" value="OEP"/>
    <property type="match status" value="2"/>
</dbReference>
<comment type="similarity">
    <text evidence="2">Belongs to the outer membrane factor (OMF) (TC 1.B.17) family.</text>
</comment>
<keyword evidence="9" id="KW-1185">Reference proteome</keyword>
<comment type="caution">
    <text evidence="8">The sequence shown here is derived from an EMBL/GenBank/DDBJ whole genome shotgun (WGS) entry which is preliminary data.</text>
</comment>
<keyword evidence="4" id="KW-1134">Transmembrane beta strand</keyword>
<evidence type="ECO:0000256" key="5">
    <source>
        <dbReference type="ARBA" id="ARBA00022692"/>
    </source>
</evidence>
<organism evidence="8 9">
    <name type="scientific">Pinibacter aurantiacus</name>
    <dbReference type="NCBI Taxonomy" id="2851599"/>
    <lineage>
        <taxon>Bacteria</taxon>
        <taxon>Pseudomonadati</taxon>
        <taxon>Bacteroidota</taxon>
        <taxon>Chitinophagia</taxon>
        <taxon>Chitinophagales</taxon>
        <taxon>Chitinophagaceae</taxon>
        <taxon>Pinibacter</taxon>
    </lineage>
</organism>
<keyword evidence="7" id="KW-0998">Cell outer membrane</keyword>
<evidence type="ECO:0000256" key="7">
    <source>
        <dbReference type="ARBA" id="ARBA00023237"/>
    </source>
</evidence>
<gene>
    <name evidence="8" type="ORF">KTO63_17650</name>
</gene>
<reference evidence="8" key="1">
    <citation type="submission" date="2021-06" db="EMBL/GenBank/DDBJ databases">
        <authorList>
            <person name="Huq M.A."/>
        </authorList>
    </citation>
    <scope>NUCLEOTIDE SEQUENCE</scope>
    <source>
        <strain evidence="8">MAH-26</strain>
    </source>
</reference>
<evidence type="ECO:0000256" key="6">
    <source>
        <dbReference type="ARBA" id="ARBA00023136"/>
    </source>
</evidence>
<dbReference type="InterPro" id="IPR051906">
    <property type="entry name" value="TolC-like"/>
</dbReference>
<keyword evidence="5" id="KW-0812">Transmembrane</keyword>
<dbReference type="GO" id="GO:0015288">
    <property type="term" value="F:porin activity"/>
    <property type="evidence" value="ECO:0007669"/>
    <property type="project" value="TreeGrafter"/>
</dbReference>
<proteinExistence type="inferred from homology"/>
<sequence>MLVLRSKAAKLTVYIIVCMTPLLSLAQVQSVSLQNLIDSAVHHLPILDQKRALVKSANAQVDNVRHNFLPSAVVADELTLGTDNGVPGSYWSFGIIPSTSSGIRSSNDYQSAFGNIAILYGQYNLINFGLKNAKVEQAKMYADVNNSDLEKEIYLLKWQIAKLYFDLKKNTYQLEVDAQNVKRNEEIYKVIQAVTLSGIKAGADSSMALAELSKTRINYNQTLGQVFQLQQQLSFLTGIPQYNLSMDTTGKKDYNQSVQAILLQADSAQNPLTDYYEKQKKVYEATEALVKKSYMPKVLLSASTWARGSGIDYNGNFKTDPSGLGYQRVNYMAGLTLSYDLFNGVHKRDELAVSKYNAQASDYALQQQRLALQNANAQANEAINTAYKNLKEIPVQIKSSTDTYNQKRAQYKAGIINLIDLTNASYVLYRSQTDYVRTLSDWLLANLDKAAATGNLDQFIQSVK</sequence>
<dbReference type="RefSeq" id="WP_217792801.1">
    <property type="nucleotide sequence ID" value="NZ_JAHSPG010000013.1"/>
</dbReference>
<evidence type="ECO:0000256" key="2">
    <source>
        <dbReference type="ARBA" id="ARBA00007613"/>
    </source>
</evidence>
<accession>A0A9E2W909</accession>
<evidence type="ECO:0000256" key="3">
    <source>
        <dbReference type="ARBA" id="ARBA00022448"/>
    </source>
</evidence>
<evidence type="ECO:0000313" key="8">
    <source>
        <dbReference type="EMBL" id="MBV4358997.1"/>
    </source>
</evidence>
<dbReference type="GO" id="GO:0009279">
    <property type="term" value="C:cell outer membrane"/>
    <property type="evidence" value="ECO:0007669"/>
    <property type="project" value="UniProtKB-SubCell"/>
</dbReference>
<comment type="subcellular location">
    <subcellularLocation>
        <location evidence="1">Cell outer membrane</location>
    </subcellularLocation>
</comment>
<dbReference type="GO" id="GO:0015562">
    <property type="term" value="F:efflux transmembrane transporter activity"/>
    <property type="evidence" value="ECO:0007669"/>
    <property type="project" value="InterPro"/>
</dbReference>
<dbReference type="EMBL" id="JAHSPG010000013">
    <property type="protein sequence ID" value="MBV4358997.1"/>
    <property type="molecule type" value="Genomic_DNA"/>
</dbReference>
<dbReference type="Proteomes" id="UP000812270">
    <property type="component" value="Unassembled WGS sequence"/>
</dbReference>
<evidence type="ECO:0000256" key="4">
    <source>
        <dbReference type="ARBA" id="ARBA00022452"/>
    </source>
</evidence>
<protein>
    <submittedName>
        <fullName evidence="8">TolC family protein</fullName>
    </submittedName>
</protein>